<dbReference type="InterPro" id="IPR000994">
    <property type="entry name" value="Pept_M24"/>
</dbReference>
<dbReference type="InterPro" id="IPR000587">
    <property type="entry name" value="Creatinase_N"/>
</dbReference>
<keyword evidence="3" id="KW-0378">Hydrolase</keyword>
<keyword evidence="3" id="KW-0645">Protease</keyword>
<dbReference type="Gene3D" id="3.40.350.10">
    <property type="entry name" value="Creatinase/prolidase N-terminal domain"/>
    <property type="match status" value="1"/>
</dbReference>
<proteinExistence type="predicted"/>
<dbReference type="CDD" id="cd01066">
    <property type="entry name" value="APP_MetAP"/>
    <property type="match status" value="1"/>
</dbReference>
<dbReference type="EMBL" id="JACQRX010000363">
    <property type="protein sequence ID" value="MBI4252449.1"/>
    <property type="molecule type" value="Genomic_DNA"/>
</dbReference>
<dbReference type="Pfam" id="PF00557">
    <property type="entry name" value="Peptidase_M24"/>
    <property type="match status" value="1"/>
</dbReference>
<dbReference type="InterPro" id="IPR029149">
    <property type="entry name" value="Creatin/AminoP/Spt16_N"/>
</dbReference>
<feature type="domain" description="Creatinase N-terminal" evidence="2">
    <location>
        <begin position="9"/>
        <end position="154"/>
    </location>
</feature>
<dbReference type="Gene3D" id="3.90.230.10">
    <property type="entry name" value="Creatinase/methionine aminopeptidase superfamily"/>
    <property type="match status" value="1"/>
</dbReference>
<reference evidence="3" key="1">
    <citation type="submission" date="2020-07" db="EMBL/GenBank/DDBJ databases">
        <title>Huge and variable diversity of episymbiotic CPR bacteria and DPANN archaea in groundwater ecosystems.</title>
        <authorList>
            <person name="He C.Y."/>
            <person name="Keren R."/>
            <person name="Whittaker M."/>
            <person name="Farag I.F."/>
            <person name="Doudna J."/>
            <person name="Cate J.H.D."/>
            <person name="Banfield J.F."/>
        </authorList>
    </citation>
    <scope>NUCLEOTIDE SEQUENCE</scope>
    <source>
        <strain evidence="3">NC_groundwater_1370_Ag_S-0.2um_69_93</strain>
    </source>
</reference>
<dbReference type="Proteomes" id="UP000752292">
    <property type="component" value="Unassembled WGS sequence"/>
</dbReference>
<organism evidence="3 4">
    <name type="scientific">Tectimicrobiota bacterium</name>
    <dbReference type="NCBI Taxonomy" id="2528274"/>
    <lineage>
        <taxon>Bacteria</taxon>
        <taxon>Pseudomonadati</taxon>
        <taxon>Nitrospinota/Tectimicrobiota group</taxon>
        <taxon>Candidatus Tectimicrobiota</taxon>
    </lineage>
</organism>
<dbReference type="InterPro" id="IPR050659">
    <property type="entry name" value="Peptidase_M24B"/>
</dbReference>
<protein>
    <submittedName>
        <fullName evidence="3">Aminopeptidase P family protein</fullName>
    </submittedName>
</protein>
<evidence type="ECO:0000259" key="2">
    <source>
        <dbReference type="Pfam" id="PF01321"/>
    </source>
</evidence>
<feature type="domain" description="Peptidase M24" evidence="1">
    <location>
        <begin position="162"/>
        <end position="357"/>
    </location>
</feature>
<evidence type="ECO:0000313" key="3">
    <source>
        <dbReference type="EMBL" id="MBI4252449.1"/>
    </source>
</evidence>
<gene>
    <name evidence="3" type="ORF">HY618_08315</name>
</gene>
<dbReference type="Pfam" id="PF01321">
    <property type="entry name" value="Creatinase_N"/>
    <property type="match status" value="1"/>
</dbReference>
<evidence type="ECO:0000259" key="1">
    <source>
        <dbReference type="Pfam" id="PF00557"/>
    </source>
</evidence>
<dbReference type="SUPFAM" id="SSF55920">
    <property type="entry name" value="Creatinase/aminopeptidase"/>
    <property type="match status" value="1"/>
</dbReference>
<sequence>MHLPFDGAKLDRLMEEAGADLVLAFTRHNIRYLCGGYFYHFHERFQAIAEAQYTPLLGVPRAQPERAFLVGGSGERGQAKDQKLWVPEIIPSERHPAAAARDAALAIRKRGLERGTIALELDFLPASAMDVLRRELPGARFVEALHFLEELRAIKRPGELDILRRITQTDAEAIQAAFRSAKPGATTRQIAARIEQEMTGQGVHFLWVFTAAGPAMLRAPSEKVWAEGEVLHLDAGGEQAGYLTDVCRMGCRGEPSPLARELFDACLATQDKVRAAIRPGALCGAIYDLGCKTLKEAGHGEHGQFLIHGMGLVSHEQPRFGPGAGRPLEAGMVISIETDIRHPEVGYVKIEDTVAVTPSGCEGLGDLGRGQWAVAAA</sequence>
<dbReference type="PANTHER" id="PTHR46112:SF3">
    <property type="entry name" value="AMINOPEPTIDASE YPDF"/>
    <property type="match status" value="1"/>
</dbReference>
<dbReference type="SUPFAM" id="SSF53092">
    <property type="entry name" value="Creatinase/prolidase N-terminal domain"/>
    <property type="match status" value="1"/>
</dbReference>
<name>A0A932ZTZ7_UNCTE</name>
<dbReference type="InterPro" id="IPR036005">
    <property type="entry name" value="Creatinase/aminopeptidase-like"/>
</dbReference>
<comment type="caution">
    <text evidence="3">The sequence shown here is derived from an EMBL/GenBank/DDBJ whole genome shotgun (WGS) entry which is preliminary data.</text>
</comment>
<dbReference type="PANTHER" id="PTHR46112">
    <property type="entry name" value="AMINOPEPTIDASE"/>
    <property type="match status" value="1"/>
</dbReference>
<dbReference type="AlphaFoldDB" id="A0A932ZTZ7"/>
<accession>A0A932ZTZ7</accession>
<dbReference type="GO" id="GO:0004177">
    <property type="term" value="F:aminopeptidase activity"/>
    <property type="evidence" value="ECO:0007669"/>
    <property type="project" value="UniProtKB-KW"/>
</dbReference>
<keyword evidence="3" id="KW-0031">Aminopeptidase</keyword>
<evidence type="ECO:0000313" key="4">
    <source>
        <dbReference type="Proteomes" id="UP000752292"/>
    </source>
</evidence>